<dbReference type="Proteomes" id="UP000471633">
    <property type="component" value="Unassembled WGS sequence"/>
</dbReference>
<organism evidence="14">
    <name type="scientific">Schistosoma haematobium</name>
    <name type="common">Blood fluke</name>
    <dbReference type="NCBI Taxonomy" id="6185"/>
    <lineage>
        <taxon>Eukaryota</taxon>
        <taxon>Metazoa</taxon>
        <taxon>Spiralia</taxon>
        <taxon>Lophotrochozoa</taxon>
        <taxon>Platyhelminthes</taxon>
        <taxon>Trematoda</taxon>
        <taxon>Digenea</taxon>
        <taxon>Strigeidida</taxon>
        <taxon>Schistosomatoidea</taxon>
        <taxon>Schistosomatidae</taxon>
        <taxon>Schistosoma</taxon>
    </lineage>
</organism>
<keyword evidence="9 11" id="KW-0739">Sodium transport</keyword>
<name>A0A094ZK54_SCHHA</name>
<evidence type="ECO:0000256" key="12">
    <source>
        <dbReference type="SAM" id="Phobius"/>
    </source>
</evidence>
<dbReference type="KEGG" id="shx:MS3_00007408"/>
<evidence type="ECO:0000256" key="8">
    <source>
        <dbReference type="ARBA" id="ARBA00023136"/>
    </source>
</evidence>
<dbReference type="RefSeq" id="XP_051073705.1">
    <property type="nucleotide sequence ID" value="XM_051215678.1"/>
</dbReference>
<accession>A0A094ZK54</accession>
<reference evidence="13" key="2">
    <citation type="journal article" date="2019" name="Gigascience">
        <title>High-quality Schistosoma haematobium genome achieved by single-molecule and long-range sequencing.</title>
        <authorList>
            <person name="Stroehlein A.J."/>
            <person name="Korhonen P.K."/>
            <person name="Chong T.M."/>
            <person name="Lim Y.L."/>
            <person name="Chan K.G."/>
            <person name="Webster B."/>
            <person name="Rollinson D."/>
            <person name="Brindley P.J."/>
            <person name="Gasser R.B."/>
            <person name="Young N.D."/>
        </authorList>
    </citation>
    <scope>NUCLEOTIDE SEQUENCE</scope>
</reference>
<reference evidence="13" key="4">
    <citation type="journal article" date="2022" name="PLoS Pathog.">
        <title>Chromosome-level genome of Schistosoma haematobium underpins genome-wide explorations of molecular variation.</title>
        <authorList>
            <person name="Stroehlein A.J."/>
            <person name="Korhonen P.K."/>
            <person name="Lee V.V."/>
            <person name="Ralph S.A."/>
            <person name="Mentink-Kane M."/>
            <person name="You H."/>
            <person name="McManus D.P."/>
            <person name="Tchuente L.T."/>
            <person name="Stothard J.R."/>
            <person name="Kaur P."/>
            <person name="Dudchenko O."/>
            <person name="Aiden E.L."/>
            <person name="Yang B."/>
            <person name="Yang H."/>
            <person name="Emery A.M."/>
            <person name="Webster B.L."/>
            <person name="Brindley P.J."/>
            <person name="Rollinson D."/>
            <person name="Chang B.C.H."/>
            <person name="Gasser R.B."/>
            <person name="Young N.D."/>
        </authorList>
    </citation>
    <scope>NUCLEOTIDE SEQUENCE</scope>
</reference>
<keyword evidence="8 12" id="KW-0472">Membrane</keyword>
<comment type="subcellular location">
    <subcellularLocation>
        <location evidence="1">Membrane</location>
        <topology evidence="1">Multi-pass membrane protein</topology>
    </subcellularLocation>
</comment>
<dbReference type="EMBL" id="AMPZ03000001">
    <property type="protein sequence ID" value="KAH9594645.1"/>
    <property type="molecule type" value="Genomic_DNA"/>
</dbReference>
<evidence type="ECO:0000313" key="15">
    <source>
        <dbReference type="Proteomes" id="UP000471633"/>
    </source>
</evidence>
<comment type="similarity">
    <text evidence="11">Belongs to the amiloride-sensitive sodium channel (TC 1.A.6) family.</text>
</comment>
<evidence type="ECO:0000313" key="13">
    <source>
        <dbReference type="EMBL" id="KAH9594645.1"/>
    </source>
</evidence>
<keyword evidence="7 11" id="KW-0406">Ion transport</keyword>
<evidence type="ECO:0000256" key="10">
    <source>
        <dbReference type="ARBA" id="ARBA00023303"/>
    </source>
</evidence>
<dbReference type="Pfam" id="PF00858">
    <property type="entry name" value="ASC"/>
    <property type="match status" value="1"/>
</dbReference>
<dbReference type="EMBL" id="KL250651">
    <property type="protein sequence ID" value="KGB35030.1"/>
    <property type="molecule type" value="Genomic_DNA"/>
</dbReference>
<dbReference type="OrthoDB" id="6236903at2759"/>
<evidence type="ECO:0000256" key="2">
    <source>
        <dbReference type="ARBA" id="ARBA00022448"/>
    </source>
</evidence>
<keyword evidence="3 11" id="KW-0894">Sodium channel</keyword>
<dbReference type="PANTHER" id="PTHR11690">
    <property type="entry name" value="AMILORIDE-SENSITIVE SODIUM CHANNEL-RELATED"/>
    <property type="match status" value="1"/>
</dbReference>
<dbReference type="GO" id="GO:0005886">
    <property type="term" value="C:plasma membrane"/>
    <property type="evidence" value="ECO:0007669"/>
    <property type="project" value="TreeGrafter"/>
</dbReference>
<evidence type="ECO:0000256" key="3">
    <source>
        <dbReference type="ARBA" id="ARBA00022461"/>
    </source>
</evidence>
<reference evidence="14" key="1">
    <citation type="journal article" date="2012" name="Nat. Genet.">
        <title>Whole-genome sequence of Schistosoma haematobium.</title>
        <authorList>
            <person name="Young N.D."/>
            <person name="Jex A.R."/>
            <person name="Li B."/>
            <person name="Liu S."/>
            <person name="Yang L."/>
            <person name="Xiong Z."/>
            <person name="Li Y."/>
            <person name="Cantacessi C."/>
            <person name="Hall R.S."/>
            <person name="Xu X."/>
            <person name="Chen F."/>
            <person name="Wu X."/>
            <person name="Zerlotini A."/>
            <person name="Oliveira G."/>
            <person name="Hofmann A."/>
            <person name="Zhang G."/>
            <person name="Fang X."/>
            <person name="Kang Y."/>
            <person name="Campbell B.E."/>
            <person name="Loukas A."/>
            <person name="Ranganathan S."/>
            <person name="Rollinson D."/>
            <person name="Rinaldi G."/>
            <person name="Brindley P.J."/>
            <person name="Yang H."/>
            <person name="Wang J."/>
            <person name="Wang J."/>
            <person name="Gasser R.B."/>
        </authorList>
    </citation>
    <scope>NUCLEOTIDE SEQUENCE [LARGE SCALE GENOMIC DNA]</scope>
</reference>
<evidence type="ECO:0000256" key="5">
    <source>
        <dbReference type="ARBA" id="ARBA00022989"/>
    </source>
</evidence>
<dbReference type="GO" id="GO:0015280">
    <property type="term" value="F:ligand-gated sodium channel activity"/>
    <property type="evidence" value="ECO:0007669"/>
    <property type="project" value="TreeGrafter"/>
</dbReference>
<dbReference type="Gene3D" id="2.60.470.10">
    <property type="entry name" value="Acid-sensing ion channels like domains"/>
    <property type="match status" value="1"/>
</dbReference>
<evidence type="ECO:0000256" key="1">
    <source>
        <dbReference type="ARBA" id="ARBA00004141"/>
    </source>
</evidence>
<evidence type="ECO:0000256" key="7">
    <source>
        <dbReference type="ARBA" id="ARBA00023065"/>
    </source>
</evidence>
<keyword evidence="10 11" id="KW-0407">Ion channel</keyword>
<dbReference type="STRING" id="6185.A0A094ZK54"/>
<gene>
    <name evidence="13" type="primary">SCNN1G_2</name>
    <name evidence="13" type="ORF">MS3_00007408</name>
    <name evidence="14" type="ORF">MS3_03260</name>
</gene>
<evidence type="ECO:0000256" key="9">
    <source>
        <dbReference type="ARBA" id="ARBA00023201"/>
    </source>
</evidence>
<proteinExistence type="inferred from homology"/>
<keyword evidence="15" id="KW-1185">Reference proteome</keyword>
<evidence type="ECO:0000313" key="14">
    <source>
        <dbReference type="EMBL" id="KGB35030.1"/>
    </source>
</evidence>
<protein>
    <submittedName>
        <fullName evidence="14">FMRFamide-activated amiloride-sensitive sodium channel</fullName>
    </submittedName>
    <submittedName>
        <fullName evidence="13">Sodium channel, non-voltage-gated 1, gamma</fullName>
    </submittedName>
</protein>
<dbReference type="PANTHER" id="PTHR11690:SF248">
    <property type="entry name" value="PICKPOCKET 17, ISOFORM A"/>
    <property type="match status" value="1"/>
</dbReference>
<keyword evidence="2 11" id="KW-0813">Transport</keyword>
<dbReference type="GeneID" id="24590878"/>
<keyword evidence="4 11" id="KW-0812">Transmembrane</keyword>
<evidence type="ECO:0000256" key="6">
    <source>
        <dbReference type="ARBA" id="ARBA00023053"/>
    </source>
</evidence>
<dbReference type="Gene3D" id="1.10.287.770">
    <property type="entry name" value="YojJ-like"/>
    <property type="match status" value="1"/>
</dbReference>
<dbReference type="InterPro" id="IPR001873">
    <property type="entry name" value="ENaC"/>
</dbReference>
<keyword evidence="6" id="KW-0915">Sodium</keyword>
<reference evidence="13" key="3">
    <citation type="submission" date="2021-06" db="EMBL/GenBank/DDBJ databases">
        <title>Chromosome-level genome assembly for S. haematobium.</title>
        <authorList>
            <person name="Stroehlein A.J."/>
        </authorList>
    </citation>
    <scope>NUCLEOTIDE SEQUENCE</scope>
</reference>
<evidence type="ECO:0000256" key="11">
    <source>
        <dbReference type="RuleBase" id="RU000679"/>
    </source>
</evidence>
<keyword evidence="5 12" id="KW-1133">Transmembrane helix</keyword>
<evidence type="ECO:0000256" key="4">
    <source>
        <dbReference type="ARBA" id="ARBA00022692"/>
    </source>
</evidence>
<sequence length="676" mass="78266">MDKKQSISTQMESYLDKYNETKEIESPCQEVKQPNIINEVNDLTTIKCIHSSLQDELNLSFFNQNQSLKINHKHNKAPKLNYNHRVKNKHLKNQYSNHEMNQISNELSSTSLSPLPNEYNSSLLTQIKRQFRQFCETTSLRGVPRIVSTKDSKRRFLWLIFVISFFIGCITCLTFIISQYLEFDVIHQPKKLYDQPRPFPSVTLCNLRPFSTRDIRKLKKAGVLPVDMYFEMLKRFMTSVPMEYRRYLTMLWDFSTYLANLPDLVDANNLGHTLEDIVKRCFILYKTGSVTRGTACEKSGYWTKTQDRVFHNCYTYTINPNKTNTALNMELVVYLDNLIEQTDCFDCQERVMASQLTGARLLLHPGASYPRVAEEGVNLMPGTMTDIRFTVYEWSMMEPPHGRCSKNTPQFISFNNVNYTFSEEACHAHMVQEKVASNCQCLTQHLPIPTHLLGKDLRKCQAFKLPATYQMLDNFNESKQLYFNDEAVSTYARFAECAEKTGTAMDSYQIGCRPACVRYTYKPSITAAQWPTKTFLTWFVTKFIKEMEASGYSRLKSTNNETLTIFNERMEEIRTPLQPYEIISNLTKQGHLQEAIKMLMNTQIFEQNFLSIIISRPNFDLERVEEKAVVSLTSLFSQIGGLLSIWIGLTFVCIVELVELGLNVADAVIHYKKLKS</sequence>
<feature type="transmembrane region" description="Helical" evidence="12">
    <location>
        <begin position="643"/>
        <end position="665"/>
    </location>
</feature>
<feature type="transmembrane region" description="Helical" evidence="12">
    <location>
        <begin position="156"/>
        <end position="181"/>
    </location>
</feature>
<dbReference type="CTD" id="24590878"/>
<dbReference type="AlphaFoldDB" id="A0A094ZK54"/>
<dbReference type="PRINTS" id="PR01078">
    <property type="entry name" value="AMINACHANNEL"/>
</dbReference>